<name>A0ABV1FRA2_9BACT</name>
<dbReference type="Proteomes" id="UP001487296">
    <property type="component" value="Unassembled WGS sequence"/>
</dbReference>
<proteinExistence type="predicted"/>
<evidence type="ECO:0000313" key="2">
    <source>
        <dbReference type="Proteomes" id="UP001487296"/>
    </source>
</evidence>
<dbReference type="EMBL" id="JBBNFP010000027">
    <property type="protein sequence ID" value="MEQ2486944.1"/>
    <property type="molecule type" value="Genomic_DNA"/>
</dbReference>
<reference evidence="1 2" key="1">
    <citation type="submission" date="2024-04" db="EMBL/GenBank/DDBJ databases">
        <title>Human intestinal bacterial collection.</title>
        <authorList>
            <person name="Pauvert C."/>
            <person name="Hitch T.C.A."/>
            <person name="Clavel T."/>
        </authorList>
    </citation>
    <scope>NUCLEOTIDE SEQUENCE [LARGE SCALE GENOMIC DNA]</scope>
    <source>
        <strain evidence="1 2">CLA-AA-H145</strain>
    </source>
</reference>
<organism evidence="1 2">
    <name type="scientific">Hallella faecis</name>
    <dbReference type="NCBI Taxonomy" id="2841596"/>
    <lineage>
        <taxon>Bacteria</taxon>
        <taxon>Pseudomonadati</taxon>
        <taxon>Bacteroidota</taxon>
        <taxon>Bacteroidia</taxon>
        <taxon>Bacteroidales</taxon>
        <taxon>Prevotellaceae</taxon>
        <taxon>Hallella</taxon>
    </lineage>
</organism>
<keyword evidence="2" id="KW-1185">Reference proteome</keyword>
<sequence length="110" mass="12955">MNTEFEQQRQRMERRQKALALLVADVRHLVAQPPASVEWKRTKTDLVEMIYLAWGTYELTDPYGRPATQIWLAKRAFSAVGLALPRSIYNVIWKINNRLNDHRTVLRSYL</sequence>
<gene>
    <name evidence="1" type="ORF">AAAT34_07730</name>
</gene>
<protein>
    <submittedName>
        <fullName evidence="1">Uncharacterized protein</fullName>
    </submittedName>
</protein>
<evidence type="ECO:0000313" key="1">
    <source>
        <dbReference type="EMBL" id="MEQ2486944.1"/>
    </source>
</evidence>
<accession>A0ABV1FRA2</accession>
<dbReference type="RefSeq" id="WP_215760301.1">
    <property type="nucleotide sequence ID" value="NZ_JAHKBE010000037.1"/>
</dbReference>
<comment type="caution">
    <text evidence="1">The sequence shown here is derived from an EMBL/GenBank/DDBJ whole genome shotgun (WGS) entry which is preliminary data.</text>
</comment>